<name>A0ACB6QGJ8_9PLEO</name>
<evidence type="ECO:0000313" key="2">
    <source>
        <dbReference type="Proteomes" id="UP000799755"/>
    </source>
</evidence>
<sequence>MALVDLPYVAEFFAVLYVWGPPTPGPVIAPPNPQEYLPRDIPLAVQDAITVTRSLGFRYLWVDRYCISTDARVRHEQINSMDVVYRLAYATTIAAGGQHPSYGLPACPTAHGNPSHECRSATKRSYHAYPIPE</sequence>
<keyword evidence="2" id="KW-1185">Reference proteome</keyword>
<organism evidence="1 2">
    <name type="scientific">Lindgomyces ingoldianus</name>
    <dbReference type="NCBI Taxonomy" id="673940"/>
    <lineage>
        <taxon>Eukaryota</taxon>
        <taxon>Fungi</taxon>
        <taxon>Dikarya</taxon>
        <taxon>Ascomycota</taxon>
        <taxon>Pezizomycotina</taxon>
        <taxon>Dothideomycetes</taxon>
        <taxon>Pleosporomycetidae</taxon>
        <taxon>Pleosporales</taxon>
        <taxon>Lindgomycetaceae</taxon>
        <taxon>Lindgomyces</taxon>
    </lineage>
</organism>
<dbReference type="EMBL" id="MU003526">
    <property type="protein sequence ID" value="KAF2466051.1"/>
    <property type="molecule type" value="Genomic_DNA"/>
</dbReference>
<protein>
    <submittedName>
        <fullName evidence="1">Uncharacterized protein</fullName>
    </submittedName>
</protein>
<proteinExistence type="predicted"/>
<gene>
    <name evidence="1" type="ORF">BDR25DRAFT_377712</name>
</gene>
<reference evidence="1" key="1">
    <citation type="journal article" date="2020" name="Stud. Mycol.">
        <title>101 Dothideomycetes genomes: a test case for predicting lifestyles and emergence of pathogens.</title>
        <authorList>
            <person name="Haridas S."/>
            <person name="Albert R."/>
            <person name="Binder M."/>
            <person name="Bloem J."/>
            <person name="Labutti K."/>
            <person name="Salamov A."/>
            <person name="Andreopoulos B."/>
            <person name="Baker S."/>
            <person name="Barry K."/>
            <person name="Bills G."/>
            <person name="Bluhm B."/>
            <person name="Cannon C."/>
            <person name="Castanera R."/>
            <person name="Culley D."/>
            <person name="Daum C."/>
            <person name="Ezra D."/>
            <person name="Gonzalez J."/>
            <person name="Henrissat B."/>
            <person name="Kuo A."/>
            <person name="Liang C."/>
            <person name="Lipzen A."/>
            <person name="Lutzoni F."/>
            <person name="Magnuson J."/>
            <person name="Mondo S."/>
            <person name="Nolan M."/>
            <person name="Ohm R."/>
            <person name="Pangilinan J."/>
            <person name="Park H.-J."/>
            <person name="Ramirez L."/>
            <person name="Alfaro M."/>
            <person name="Sun H."/>
            <person name="Tritt A."/>
            <person name="Yoshinaga Y."/>
            <person name="Zwiers L.-H."/>
            <person name="Turgeon B."/>
            <person name="Goodwin S."/>
            <person name="Spatafora J."/>
            <person name="Crous P."/>
            <person name="Grigoriev I."/>
        </authorList>
    </citation>
    <scope>NUCLEOTIDE SEQUENCE</scope>
    <source>
        <strain evidence="1">ATCC 200398</strain>
    </source>
</reference>
<comment type="caution">
    <text evidence="1">The sequence shown here is derived from an EMBL/GenBank/DDBJ whole genome shotgun (WGS) entry which is preliminary data.</text>
</comment>
<evidence type="ECO:0000313" key="1">
    <source>
        <dbReference type="EMBL" id="KAF2466051.1"/>
    </source>
</evidence>
<accession>A0ACB6QGJ8</accession>
<dbReference type="Proteomes" id="UP000799755">
    <property type="component" value="Unassembled WGS sequence"/>
</dbReference>